<dbReference type="InterPro" id="IPR046037">
    <property type="entry name" value="DUF5995"/>
</dbReference>
<sequence>MAGGISDVLARMRTIRDALDPVDGVRQFNQVYLRVTEELQPRLTAGFFRDPGFVERFATIFAGRYFTAVDAGAVDVRRVSPAWRPLFAQREDRRIHPVQFAVAGMNAHINHDLALATVDTCLVCGTHPGDERVEIDYLRINAIFEEVEAEIRLALLSGPEELGEPFEPIVHLVSTWSVVQARDAAWVRTQVRWALRQQDWLLDRTEEASARAVGMTGRHLLTPLLPPRRGRPFPALLPDRPHT</sequence>
<organism evidence="1 2">
    <name type="scientific">Cryptosporangium minutisporangium</name>
    <dbReference type="NCBI Taxonomy" id="113569"/>
    <lineage>
        <taxon>Bacteria</taxon>
        <taxon>Bacillati</taxon>
        <taxon>Actinomycetota</taxon>
        <taxon>Actinomycetes</taxon>
        <taxon>Cryptosporangiales</taxon>
        <taxon>Cryptosporangiaceae</taxon>
        <taxon>Cryptosporangium</taxon>
    </lineage>
</organism>
<dbReference type="EMBL" id="BAAAYN010000029">
    <property type="protein sequence ID" value="GAA3390694.1"/>
    <property type="molecule type" value="Genomic_DNA"/>
</dbReference>
<gene>
    <name evidence="1" type="ORF">GCM10020369_45620</name>
</gene>
<evidence type="ECO:0000313" key="1">
    <source>
        <dbReference type="EMBL" id="GAA3390694.1"/>
    </source>
</evidence>
<dbReference type="RefSeq" id="WP_345730212.1">
    <property type="nucleotide sequence ID" value="NZ_BAAAYN010000029.1"/>
</dbReference>
<comment type="caution">
    <text evidence="1">The sequence shown here is derived from an EMBL/GenBank/DDBJ whole genome shotgun (WGS) entry which is preliminary data.</text>
</comment>
<name>A0ABP6T2H0_9ACTN</name>
<proteinExistence type="predicted"/>
<reference evidence="2" key="1">
    <citation type="journal article" date="2019" name="Int. J. Syst. Evol. Microbiol.">
        <title>The Global Catalogue of Microorganisms (GCM) 10K type strain sequencing project: providing services to taxonomists for standard genome sequencing and annotation.</title>
        <authorList>
            <consortium name="The Broad Institute Genomics Platform"/>
            <consortium name="The Broad Institute Genome Sequencing Center for Infectious Disease"/>
            <person name="Wu L."/>
            <person name="Ma J."/>
        </authorList>
    </citation>
    <scope>NUCLEOTIDE SEQUENCE [LARGE SCALE GENOMIC DNA]</scope>
    <source>
        <strain evidence="2">JCM 9458</strain>
    </source>
</reference>
<dbReference type="Proteomes" id="UP001501676">
    <property type="component" value="Unassembled WGS sequence"/>
</dbReference>
<evidence type="ECO:0000313" key="2">
    <source>
        <dbReference type="Proteomes" id="UP001501676"/>
    </source>
</evidence>
<accession>A0ABP6T2H0</accession>
<dbReference type="Pfam" id="PF19458">
    <property type="entry name" value="DUF5995"/>
    <property type="match status" value="1"/>
</dbReference>
<keyword evidence="2" id="KW-1185">Reference proteome</keyword>
<protein>
    <submittedName>
        <fullName evidence="1">DUF5995 family protein</fullName>
    </submittedName>
</protein>